<comment type="caution">
    <text evidence="16">The sequence shown here is derived from an EMBL/GenBank/DDBJ whole genome shotgun (WGS) entry which is preliminary data.</text>
</comment>
<keyword evidence="3" id="KW-0540">Nuclease</keyword>
<keyword evidence="7" id="KW-0460">Magnesium</keyword>
<dbReference type="GO" id="GO:0003723">
    <property type="term" value="F:RNA binding"/>
    <property type="evidence" value="ECO:0007669"/>
    <property type="project" value="UniProtKB-KW"/>
</dbReference>
<gene>
    <name evidence="16" type="ORF">EW146_g6143</name>
</gene>
<reference evidence="16 17" key="1">
    <citation type="submission" date="2019-02" db="EMBL/GenBank/DDBJ databases">
        <title>Genome sequencing of the rare red list fungi Bondarzewia mesenterica.</title>
        <authorList>
            <person name="Buettner E."/>
            <person name="Kellner H."/>
        </authorList>
    </citation>
    <scope>NUCLEOTIDE SEQUENCE [LARGE SCALE GENOMIC DNA]</scope>
    <source>
        <strain evidence="16 17">DSM 108281</strain>
    </source>
</reference>
<dbReference type="Pfam" id="PF00665">
    <property type="entry name" value="rve"/>
    <property type="match status" value="1"/>
</dbReference>
<dbReference type="PANTHER" id="PTHR42648">
    <property type="entry name" value="TRANSPOSASE, PUTATIVE-RELATED"/>
    <property type="match status" value="1"/>
</dbReference>
<dbReference type="GO" id="GO:0005634">
    <property type="term" value="C:nucleus"/>
    <property type="evidence" value="ECO:0007669"/>
    <property type="project" value="UniProtKB-ARBA"/>
</dbReference>
<dbReference type="GO" id="GO:0015074">
    <property type="term" value="P:DNA integration"/>
    <property type="evidence" value="ECO:0007669"/>
    <property type="project" value="UniProtKB-KW"/>
</dbReference>
<keyword evidence="9" id="KW-0229">DNA integration</keyword>
<name>A0A4V6S1E5_9AGAM</name>
<dbReference type="GO" id="GO:0004519">
    <property type="term" value="F:endonuclease activity"/>
    <property type="evidence" value="ECO:0007669"/>
    <property type="project" value="UniProtKB-KW"/>
</dbReference>
<dbReference type="PANTHER" id="PTHR42648:SF11">
    <property type="entry name" value="TRANSPOSON TY4-P GAG-POL POLYPROTEIN"/>
    <property type="match status" value="1"/>
</dbReference>
<protein>
    <recommendedName>
        <fullName evidence="15">Integrase catalytic domain-containing protein</fullName>
    </recommendedName>
</protein>
<accession>A0A4V6S1E5</accession>
<dbReference type="SUPFAM" id="SSF53098">
    <property type="entry name" value="Ribonuclease H-like"/>
    <property type="match status" value="1"/>
</dbReference>
<keyword evidence="4" id="KW-0479">Metal-binding</keyword>
<keyword evidence="10" id="KW-0695">RNA-directed DNA polymerase</keyword>
<organism evidence="16 17">
    <name type="scientific">Bondarzewia mesenterica</name>
    <dbReference type="NCBI Taxonomy" id="1095465"/>
    <lineage>
        <taxon>Eukaryota</taxon>
        <taxon>Fungi</taxon>
        <taxon>Dikarya</taxon>
        <taxon>Basidiomycota</taxon>
        <taxon>Agaricomycotina</taxon>
        <taxon>Agaricomycetes</taxon>
        <taxon>Russulales</taxon>
        <taxon>Bondarzewiaceae</taxon>
        <taxon>Bondarzewia</taxon>
    </lineage>
</organism>
<evidence type="ECO:0000256" key="14">
    <source>
        <dbReference type="ARBA" id="ARBA00049244"/>
    </source>
</evidence>
<keyword evidence="12" id="KW-0233">DNA recombination</keyword>
<dbReference type="GO" id="GO:0032196">
    <property type="term" value="P:transposition"/>
    <property type="evidence" value="ECO:0007669"/>
    <property type="project" value="UniProtKB-KW"/>
</dbReference>
<dbReference type="InterPro" id="IPR001584">
    <property type="entry name" value="Integrase_cat-core"/>
</dbReference>
<keyword evidence="8" id="KW-0694">RNA-binding</keyword>
<evidence type="ECO:0000256" key="5">
    <source>
        <dbReference type="ARBA" id="ARBA00022759"/>
    </source>
</evidence>
<dbReference type="GO" id="GO:0046872">
    <property type="term" value="F:metal ion binding"/>
    <property type="evidence" value="ECO:0007669"/>
    <property type="project" value="UniProtKB-KW"/>
</dbReference>
<dbReference type="GO" id="GO:0003964">
    <property type="term" value="F:RNA-directed DNA polymerase activity"/>
    <property type="evidence" value="ECO:0007669"/>
    <property type="project" value="UniProtKB-KW"/>
</dbReference>
<keyword evidence="1" id="KW-0815">Transposition</keyword>
<dbReference type="AlphaFoldDB" id="A0A4V6S1E5"/>
<dbReference type="InterPro" id="IPR039537">
    <property type="entry name" value="Retrotran_Ty1/copia-like"/>
</dbReference>
<evidence type="ECO:0000256" key="13">
    <source>
        <dbReference type="ARBA" id="ARBA00048173"/>
    </source>
</evidence>
<dbReference type="GO" id="GO:0006310">
    <property type="term" value="P:DNA recombination"/>
    <property type="evidence" value="ECO:0007669"/>
    <property type="project" value="UniProtKB-KW"/>
</dbReference>
<dbReference type="EMBL" id="SGPL01000297">
    <property type="protein sequence ID" value="THH14153.1"/>
    <property type="molecule type" value="Genomic_DNA"/>
</dbReference>
<evidence type="ECO:0000256" key="4">
    <source>
        <dbReference type="ARBA" id="ARBA00022723"/>
    </source>
</evidence>
<dbReference type="InterPro" id="IPR012337">
    <property type="entry name" value="RNaseH-like_sf"/>
</dbReference>
<comment type="catalytic activity">
    <reaction evidence="14">
        <text>DNA(n) + a 2'-deoxyribonucleoside 5'-triphosphate = DNA(n+1) + diphosphate</text>
        <dbReference type="Rhea" id="RHEA:22508"/>
        <dbReference type="Rhea" id="RHEA-COMP:17339"/>
        <dbReference type="Rhea" id="RHEA-COMP:17340"/>
        <dbReference type="ChEBI" id="CHEBI:33019"/>
        <dbReference type="ChEBI" id="CHEBI:61560"/>
        <dbReference type="ChEBI" id="CHEBI:173112"/>
        <dbReference type="EC" id="2.7.7.7"/>
    </reaction>
</comment>
<dbReference type="PROSITE" id="PS50994">
    <property type="entry name" value="INTEGRASE"/>
    <property type="match status" value="1"/>
</dbReference>
<dbReference type="Gene3D" id="3.30.420.10">
    <property type="entry name" value="Ribonuclease H-like superfamily/Ribonuclease H"/>
    <property type="match status" value="1"/>
</dbReference>
<keyword evidence="6" id="KW-0378">Hydrolase</keyword>
<dbReference type="GO" id="GO:0016787">
    <property type="term" value="F:hydrolase activity"/>
    <property type="evidence" value="ECO:0007669"/>
    <property type="project" value="UniProtKB-KW"/>
</dbReference>
<feature type="domain" description="Integrase catalytic" evidence="15">
    <location>
        <begin position="1"/>
        <end position="159"/>
    </location>
</feature>
<comment type="catalytic activity">
    <reaction evidence="13">
        <text>DNA(n) + a 2'-deoxyribonucleoside 5'-triphosphate = DNA(n+1) + diphosphate</text>
        <dbReference type="Rhea" id="RHEA:22508"/>
        <dbReference type="Rhea" id="RHEA-COMP:17339"/>
        <dbReference type="Rhea" id="RHEA-COMP:17340"/>
        <dbReference type="ChEBI" id="CHEBI:33019"/>
        <dbReference type="ChEBI" id="CHEBI:61560"/>
        <dbReference type="ChEBI" id="CHEBI:173112"/>
        <dbReference type="EC" id="2.7.7.49"/>
    </reaction>
</comment>
<evidence type="ECO:0000256" key="7">
    <source>
        <dbReference type="ARBA" id="ARBA00022842"/>
    </source>
</evidence>
<keyword evidence="11" id="KW-0808">Transferase</keyword>
<keyword evidence="11" id="KW-0239">DNA-directed DNA polymerase</keyword>
<keyword evidence="2" id="KW-0548">Nucleotidyltransferase</keyword>
<dbReference type="GO" id="GO:0003887">
    <property type="term" value="F:DNA-directed DNA polymerase activity"/>
    <property type="evidence" value="ECO:0007669"/>
    <property type="project" value="UniProtKB-KW"/>
</dbReference>
<dbReference type="InterPro" id="IPR036397">
    <property type="entry name" value="RNaseH_sf"/>
</dbReference>
<evidence type="ECO:0000313" key="16">
    <source>
        <dbReference type="EMBL" id="THH14153.1"/>
    </source>
</evidence>
<proteinExistence type="predicted"/>
<evidence type="ECO:0000256" key="1">
    <source>
        <dbReference type="ARBA" id="ARBA00022578"/>
    </source>
</evidence>
<evidence type="ECO:0000256" key="11">
    <source>
        <dbReference type="ARBA" id="ARBA00022932"/>
    </source>
</evidence>
<dbReference type="OrthoDB" id="2847449at2759"/>
<evidence type="ECO:0000256" key="10">
    <source>
        <dbReference type="ARBA" id="ARBA00022918"/>
    </source>
</evidence>
<evidence type="ECO:0000256" key="9">
    <source>
        <dbReference type="ARBA" id="ARBA00022908"/>
    </source>
</evidence>
<dbReference type="Proteomes" id="UP000310158">
    <property type="component" value="Unassembled WGS sequence"/>
</dbReference>
<evidence type="ECO:0000256" key="2">
    <source>
        <dbReference type="ARBA" id="ARBA00022695"/>
    </source>
</evidence>
<evidence type="ECO:0000313" key="17">
    <source>
        <dbReference type="Proteomes" id="UP000310158"/>
    </source>
</evidence>
<keyword evidence="5" id="KW-0255">Endonuclease</keyword>
<evidence type="ECO:0000256" key="3">
    <source>
        <dbReference type="ARBA" id="ARBA00022722"/>
    </source>
</evidence>
<evidence type="ECO:0000256" key="12">
    <source>
        <dbReference type="ARBA" id="ARBA00023172"/>
    </source>
</evidence>
<evidence type="ECO:0000256" key="8">
    <source>
        <dbReference type="ARBA" id="ARBA00022884"/>
    </source>
</evidence>
<keyword evidence="17" id="KW-1185">Reference proteome</keyword>
<evidence type="ECO:0000259" key="15">
    <source>
        <dbReference type="PROSITE" id="PS50994"/>
    </source>
</evidence>
<sequence>MPTVSLGGKRYAFRMHDGHSTWADASFLASKIAEETLAAVKAFVSWIKTQTSRPVRYLCTDNGIEFVNEAWKEWCRGKGIIYETSTPYSPSQNGMSERGNRTWTEHARCMMHDGGVPSHLWAEAIAMAVYLQNILPSARHPNKSAWEIVFGHCPHVEHL</sequence>
<evidence type="ECO:0000256" key="6">
    <source>
        <dbReference type="ARBA" id="ARBA00022801"/>
    </source>
</evidence>